<dbReference type="EMBL" id="MWBO01000042">
    <property type="protein sequence ID" value="OQA52173.1"/>
    <property type="molecule type" value="Genomic_DNA"/>
</dbReference>
<feature type="region of interest" description="Disordered" evidence="1">
    <location>
        <begin position="31"/>
        <end position="54"/>
    </location>
</feature>
<sequence length="54" mass="5436">MPKDGVSDLALAMLEATGGDPDIACKVAGAAAREGGDPMPILKASEAIRDGREP</sequence>
<evidence type="ECO:0000313" key="2">
    <source>
        <dbReference type="EMBL" id="OQA52173.1"/>
    </source>
</evidence>
<comment type="caution">
    <text evidence="2">The sequence shown here is derived from an EMBL/GenBank/DDBJ whole genome shotgun (WGS) entry which is preliminary data.</text>
</comment>
<organism evidence="2">
    <name type="scientific">candidate division WS2 bacterium ADurb.Bin280</name>
    <dbReference type="NCBI Taxonomy" id="1852829"/>
    <lineage>
        <taxon>Bacteria</taxon>
        <taxon>candidate division WS2</taxon>
    </lineage>
</organism>
<protein>
    <submittedName>
        <fullName evidence="2">Uncharacterized protein</fullName>
    </submittedName>
</protein>
<name>A0A1V5SD43_9BACT</name>
<proteinExistence type="predicted"/>
<accession>A0A1V5SD43</accession>
<dbReference type="AlphaFoldDB" id="A0A1V5SD43"/>
<evidence type="ECO:0000256" key="1">
    <source>
        <dbReference type="SAM" id="MobiDB-lite"/>
    </source>
</evidence>
<gene>
    <name evidence="2" type="ORF">BWY43_00597</name>
</gene>
<dbReference type="Proteomes" id="UP000485367">
    <property type="component" value="Unassembled WGS sequence"/>
</dbReference>
<reference evidence="2" key="1">
    <citation type="submission" date="2017-02" db="EMBL/GenBank/DDBJ databases">
        <title>Delving into the versatile metabolic prowess of the omnipresent phylum Bacteroidetes.</title>
        <authorList>
            <person name="Nobu M.K."/>
            <person name="Mei R."/>
            <person name="Narihiro T."/>
            <person name="Kuroda K."/>
            <person name="Liu W.-T."/>
        </authorList>
    </citation>
    <scope>NUCLEOTIDE SEQUENCE</scope>
    <source>
        <strain evidence="2">ADurb.Bin280</strain>
    </source>
</reference>